<proteinExistence type="inferred from homology"/>
<protein>
    <submittedName>
        <fullName evidence="6">Proline dipeptidase</fullName>
    </submittedName>
</protein>
<dbReference type="AlphaFoldDB" id="A0A919VG44"/>
<dbReference type="InterPro" id="IPR000994">
    <property type="entry name" value="Pept_M24"/>
</dbReference>
<dbReference type="SUPFAM" id="SSF53092">
    <property type="entry name" value="Creatinase/prolidase N-terminal domain"/>
    <property type="match status" value="1"/>
</dbReference>
<keyword evidence="1 3" id="KW-0479">Metal-binding</keyword>
<name>A0A919VG44_9CLOT</name>
<keyword evidence="7" id="KW-1185">Reference proteome</keyword>
<evidence type="ECO:0000259" key="5">
    <source>
        <dbReference type="Pfam" id="PF01321"/>
    </source>
</evidence>
<dbReference type="CDD" id="cd01092">
    <property type="entry name" value="APP-like"/>
    <property type="match status" value="1"/>
</dbReference>
<dbReference type="RefSeq" id="WP_212903768.1">
    <property type="nucleotide sequence ID" value="NZ_BOPZ01000012.1"/>
</dbReference>
<dbReference type="InterPro" id="IPR036005">
    <property type="entry name" value="Creatinase/aminopeptidase-like"/>
</dbReference>
<dbReference type="InterPro" id="IPR000587">
    <property type="entry name" value="Creatinase_N"/>
</dbReference>
<feature type="domain" description="Creatinase N-terminal" evidence="5">
    <location>
        <begin position="5"/>
        <end position="131"/>
    </location>
</feature>
<accession>A0A919VG44</accession>
<dbReference type="InterPro" id="IPR050659">
    <property type="entry name" value="Peptidase_M24B"/>
</dbReference>
<feature type="domain" description="Peptidase M24" evidence="4">
    <location>
        <begin position="139"/>
        <end position="341"/>
    </location>
</feature>
<dbReference type="InterPro" id="IPR001131">
    <property type="entry name" value="Peptidase_M24B_aminopep-P_CS"/>
</dbReference>
<evidence type="ECO:0000313" key="6">
    <source>
        <dbReference type="EMBL" id="GIM29055.1"/>
    </source>
</evidence>
<dbReference type="Proteomes" id="UP000679179">
    <property type="component" value="Unassembled WGS sequence"/>
</dbReference>
<dbReference type="SUPFAM" id="SSF55920">
    <property type="entry name" value="Creatinase/aminopeptidase"/>
    <property type="match status" value="1"/>
</dbReference>
<gene>
    <name evidence="6" type="ORF">CPJCM30710_17210</name>
</gene>
<comment type="similarity">
    <text evidence="3">Belongs to the peptidase M24B family.</text>
</comment>
<reference evidence="6" key="1">
    <citation type="submission" date="2021-03" db="EMBL/GenBank/DDBJ databases">
        <title>Taxonomic study of Clostridium polyendosporum from meadow-gley soil under rice.</title>
        <authorList>
            <person name="Kobayashi H."/>
            <person name="Tanizawa Y."/>
            <person name="Yagura M."/>
        </authorList>
    </citation>
    <scope>NUCLEOTIDE SEQUENCE</scope>
    <source>
        <strain evidence="6">JCM 30710</strain>
    </source>
</reference>
<evidence type="ECO:0000256" key="1">
    <source>
        <dbReference type="ARBA" id="ARBA00022723"/>
    </source>
</evidence>
<dbReference type="Gene3D" id="3.40.350.10">
    <property type="entry name" value="Creatinase/prolidase N-terminal domain"/>
    <property type="match status" value="1"/>
</dbReference>
<sequence length="358" mass="40950">MNENRLERVLTEMEKQGLTQMLISSPSAVFYLTGKWIEPGERMLTFYINISGDKKLIINELFPINEKFDFDLIRYSDTEDPVKRLCEFVDHSKPLGIDKNWPSHFLIRLMEKKGVSVFVNGSYIIDRIRMIKDSEEIKLMKKASSINDKVMEEIVNEFSSNRSEKEMCTILRDLYESKGTQGFSFYPIIAYGANAADPHHDSGNSLVKDGDSIIIDMGCRNKYYCSDMTRTFFFGEPSKEAERVYNIVYEANLNAISKIKPGTRFCDIDRAARAVIEGYNYGKYFTHRTGHSIGIEVHDFGDVSSINEETVQPGMIFSIEPGIYLPGSVGVRIEDLVLVTENGCEVLNKYSKELRIFK</sequence>
<dbReference type="Pfam" id="PF00557">
    <property type="entry name" value="Peptidase_M24"/>
    <property type="match status" value="1"/>
</dbReference>
<dbReference type="GO" id="GO:0016787">
    <property type="term" value="F:hydrolase activity"/>
    <property type="evidence" value="ECO:0007669"/>
    <property type="project" value="UniProtKB-KW"/>
</dbReference>
<evidence type="ECO:0000256" key="3">
    <source>
        <dbReference type="RuleBase" id="RU000590"/>
    </source>
</evidence>
<dbReference type="InterPro" id="IPR029149">
    <property type="entry name" value="Creatin/AminoP/Spt16_N"/>
</dbReference>
<evidence type="ECO:0000259" key="4">
    <source>
        <dbReference type="Pfam" id="PF00557"/>
    </source>
</evidence>
<evidence type="ECO:0000313" key="7">
    <source>
        <dbReference type="Proteomes" id="UP000679179"/>
    </source>
</evidence>
<evidence type="ECO:0000256" key="2">
    <source>
        <dbReference type="ARBA" id="ARBA00022801"/>
    </source>
</evidence>
<dbReference type="PANTHER" id="PTHR46112:SF3">
    <property type="entry name" value="AMINOPEPTIDASE YPDF"/>
    <property type="match status" value="1"/>
</dbReference>
<dbReference type="Gene3D" id="3.90.230.10">
    <property type="entry name" value="Creatinase/methionine aminopeptidase superfamily"/>
    <property type="match status" value="1"/>
</dbReference>
<organism evidence="6 7">
    <name type="scientific">Clostridium polyendosporum</name>
    <dbReference type="NCBI Taxonomy" id="69208"/>
    <lineage>
        <taxon>Bacteria</taxon>
        <taxon>Bacillati</taxon>
        <taxon>Bacillota</taxon>
        <taxon>Clostridia</taxon>
        <taxon>Eubacteriales</taxon>
        <taxon>Clostridiaceae</taxon>
        <taxon>Clostridium</taxon>
    </lineage>
</organism>
<comment type="caution">
    <text evidence="6">The sequence shown here is derived from an EMBL/GenBank/DDBJ whole genome shotgun (WGS) entry which is preliminary data.</text>
</comment>
<dbReference type="GO" id="GO:0046872">
    <property type="term" value="F:metal ion binding"/>
    <property type="evidence" value="ECO:0007669"/>
    <property type="project" value="UniProtKB-KW"/>
</dbReference>
<dbReference type="PROSITE" id="PS00491">
    <property type="entry name" value="PROLINE_PEPTIDASE"/>
    <property type="match status" value="1"/>
</dbReference>
<dbReference type="PANTHER" id="PTHR46112">
    <property type="entry name" value="AMINOPEPTIDASE"/>
    <property type="match status" value="1"/>
</dbReference>
<keyword evidence="2" id="KW-0378">Hydrolase</keyword>
<dbReference type="EMBL" id="BOPZ01000012">
    <property type="protein sequence ID" value="GIM29055.1"/>
    <property type="molecule type" value="Genomic_DNA"/>
</dbReference>
<dbReference type="Pfam" id="PF01321">
    <property type="entry name" value="Creatinase_N"/>
    <property type="match status" value="1"/>
</dbReference>